<reference evidence="6 7" key="1">
    <citation type="submission" date="2020-07" db="EMBL/GenBank/DDBJ databases">
        <title>Complete genome sequence of Mycolicibacterium litorale like strain isolated from cardiac implantable electronic device infection.</title>
        <authorList>
            <person name="Fukano H."/>
            <person name="Miyama H."/>
            <person name="Hoshino Y."/>
        </authorList>
    </citation>
    <scope>NUCLEOTIDE SEQUENCE [LARGE SCALE GENOMIC DNA]</scope>
    <source>
        <strain evidence="6 7">NIIDNTM18</strain>
    </source>
</reference>
<keyword evidence="2" id="KW-0479">Metal-binding</keyword>
<dbReference type="GO" id="GO:0016832">
    <property type="term" value="F:aldehyde-lyase activity"/>
    <property type="evidence" value="ECO:0007669"/>
    <property type="project" value="TreeGrafter"/>
</dbReference>
<evidence type="ECO:0000313" key="7">
    <source>
        <dbReference type="Proteomes" id="UP000515734"/>
    </source>
</evidence>
<dbReference type="EMBL" id="AP023287">
    <property type="protein sequence ID" value="BCI52695.1"/>
    <property type="molecule type" value="Genomic_DNA"/>
</dbReference>
<comment type="similarity">
    <text evidence="1">Belongs to the HpcH/HpaI aldolase family.</text>
</comment>
<evidence type="ECO:0000259" key="5">
    <source>
        <dbReference type="Pfam" id="PF03328"/>
    </source>
</evidence>
<dbReference type="GO" id="GO:0046872">
    <property type="term" value="F:metal ion binding"/>
    <property type="evidence" value="ECO:0007669"/>
    <property type="project" value="UniProtKB-KW"/>
</dbReference>
<dbReference type="RefSeq" id="WP_185295476.1">
    <property type="nucleotide sequence ID" value="NZ_AP023287.1"/>
</dbReference>
<dbReference type="InterPro" id="IPR040442">
    <property type="entry name" value="Pyrv_kinase-like_dom_sf"/>
</dbReference>
<dbReference type="PANTHER" id="PTHR30502">
    <property type="entry name" value="2-KETO-3-DEOXY-L-RHAMNONATE ALDOLASE"/>
    <property type="match status" value="1"/>
</dbReference>
<feature type="region of interest" description="Disordered" evidence="4">
    <location>
        <begin position="242"/>
        <end position="263"/>
    </location>
</feature>
<dbReference type="Gene3D" id="3.20.20.60">
    <property type="entry name" value="Phosphoenolpyruvate-binding domains"/>
    <property type="match status" value="1"/>
</dbReference>
<dbReference type="AlphaFoldDB" id="A0A6S6P2K6"/>
<proteinExistence type="inferred from homology"/>
<evidence type="ECO:0000256" key="2">
    <source>
        <dbReference type="ARBA" id="ARBA00022723"/>
    </source>
</evidence>
<feature type="domain" description="HpcH/HpaI aldolase/citrate lyase" evidence="5">
    <location>
        <begin position="30"/>
        <end position="232"/>
    </location>
</feature>
<gene>
    <name evidence="6" type="ORF">NIIDNTM18_19730</name>
</gene>
<dbReference type="InterPro" id="IPR050251">
    <property type="entry name" value="HpcH-HpaI_aldolase"/>
</dbReference>
<evidence type="ECO:0000256" key="4">
    <source>
        <dbReference type="SAM" id="MobiDB-lite"/>
    </source>
</evidence>
<evidence type="ECO:0000256" key="3">
    <source>
        <dbReference type="ARBA" id="ARBA00023239"/>
    </source>
</evidence>
<organism evidence="6 7">
    <name type="scientific">Mycolicibacterium litorale</name>
    <dbReference type="NCBI Taxonomy" id="758802"/>
    <lineage>
        <taxon>Bacteria</taxon>
        <taxon>Bacillati</taxon>
        <taxon>Actinomycetota</taxon>
        <taxon>Actinomycetes</taxon>
        <taxon>Mycobacteriales</taxon>
        <taxon>Mycobacteriaceae</taxon>
        <taxon>Mycolicibacterium</taxon>
    </lineage>
</organism>
<dbReference type="Pfam" id="PF03328">
    <property type="entry name" value="HpcH_HpaI"/>
    <property type="match status" value="1"/>
</dbReference>
<dbReference type="InterPro" id="IPR015813">
    <property type="entry name" value="Pyrv/PenolPyrv_kinase-like_dom"/>
</dbReference>
<evidence type="ECO:0000256" key="1">
    <source>
        <dbReference type="ARBA" id="ARBA00005568"/>
    </source>
</evidence>
<protein>
    <submittedName>
        <fullName evidence="6">Aldolase</fullName>
    </submittedName>
</protein>
<dbReference type="GO" id="GO:0005737">
    <property type="term" value="C:cytoplasm"/>
    <property type="evidence" value="ECO:0007669"/>
    <property type="project" value="TreeGrafter"/>
</dbReference>
<dbReference type="SUPFAM" id="SSF51621">
    <property type="entry name" value="Phosphoenolpyruvate/pyruvate domain"/>
    <property type="match status" value="1"/>
</dbReference>
<name>A0A6S6P2K6_9MYCO</name>
<keyword evidence="3" id="KW-0456">Lyase</keyword>
<dbReference type="PANTHER" id="PTHR30502:SF0">
    <property type="entry name" value="PHOSPHOENOLPYRUVATE CARBOXYLASE FAMILY PROTEIN"/>
    <property type="match status" value="1"/>
</dbReference>
<evidence type="ECO:0000313" key="6">
    <source>
        <dbReference type="EMBL" id="BCI52695.1"/>
    </source>
</evidence>
<accession>A0A6S6P2K6</accession>
<feature type="compositionally biased region" description="Polar residues" evidence="4">
    <location>
        <begin position="254"/>
        <end position="263"/>
    </location>
</feature>
<sequence>MSARGPLRDVLDGGAPVFGGWVVGPTVIGPEEFAAAGYDYVGIDLQHGYLDDADAALLLRRLEHVPVATVVRLPTAHAAPIGRVLDAGADAVVVAMVESADEAAAAVAATRYPPAGIRSFGPLRASLGHDPAELEDRVGVFAMVETVRGVAHLAEICAVPGLSGLYAGPADLAVSMGYEPASAWRREEVCAAMAEIVTAAHTAGLVAGVHAGTGAAGRQAAHLGFRMITLASESQALRRGAQMHLAEARATAPPDTSTDGGYR</sequence>
<dbReference type="Proteomes" id="UP000515734">
    <property type="component" value="Chromosome"/>
</dbReference>
<dbReference type="InterPro" id="IPR005000">
    <property type="entry name" value="Aldolase/citrate-lyase_domain"/>
</dbReference>